<feature type="compositionally biased region" description="Basic and acidic residues" evidence="1">
    <location>
        <begin position="77"/>
        <end position="97"/>
    </location>
</feature>
<evidence type="ECO:0000313" key="3">
    <source>
        <dbReference type="Proteomes" id="UP000749040"/>
    </source>
</evidence>
<sequence>MPTPHGTRGGPAFGADEARVVRRAPAQAPRPSRPVAAVDPAALPRRCETLAENDVRLRLEAHMPAPRRLLTLPHPSLAEERDRKDRKDTEPEPKPGEEQQPAAPAPDKEQPPQQQPKTPEPEQPARRRTPTPAEIWPPHRRPRKPGEARSA</sequence>
<organism evidence="2 3">
    <name type="scientific">Actinacidiphila acididurans</name>
    <dbReference type="NCBI Taxonomy" id="2784346"/>
    <lineage>
        <taxon>Bacteria</taxon>
        <taxon>Bacillati</taxon>
        <taxon>Actinomycetota</taxon>
        <taxon>Actinomycetes</taxon>
        <taxon>Kitasatosporales</taxon>
        <taxon>Streptomycetaceae</taxon>
        <taxon>Actinacidiphila</taxon>
    </lineage>
</organism>
<feature type="compositionally biased region" description="Low complexity" evidence="1">
    <location>
        <begin position="23"/>
        <end position="42"/>
    </location>
</feature>
<protein>
    <submittedName>
        <fullName evidence="2">Uncharacterized protein</fullName>
    </submittedName>
</protein>
<dbReference type="RefSeq" id="WP_205360678.1">
    <property type="nucleotide sequence ID" value="NZ_JADKYB010000018.1"/>
</dbReference>
<evidence type="ECO:0000256" key="1">
    <source>
        <dbReference type="SAM" id="MobiDB-lite"/>
    </source>
</evidence>
<comment type="caution">
    <text evidence="2">The sequence shown here is derived from an EMBL/GenBank/DDBJ whole genome shotgun (WGS) entry which is preliminary data.</text>
</comment>
<accession>A0ABS2TYZ0</accession>
<name>A0ABS2TYZ0_9ACTN</name>
<feature type="region of interest" description="Disordered" evidence="1">
    <location>
        <begin position="22"/>
        <end position="44"/>
    </location>
</feature>
<gene>
    <name evidence="2" type="ORF">ITX44_29210</name>
</gene>
<dbReference type="EMBL" id="JADKYB010000018">
    <property type="protein sequence ID" value="MBM9508559.1"/>
    <property type="molecule type" value="Genomic_DNA"/>
</dbReference>
<evidence type="ECO:0000313" key="2">
    <source>
        <dbReference type="EMBL" id="MBM9508559.1"/>
    </source>
</evidence>
<proteinExistence type="predicted"/>
<reference evidence="2 3" key="1">
    <citation type="submission" date="2021-01" db="EMBL/GenBank/DDBJ databases">
        <title>Streptomyces acididurans sp. nov., isolated from a peat swamp forest soil.</title>
        <authorList>
            <person name="Chantavorakit T."/>
            <person name="Duangmal K."/>
        </authorList>
    </citation>
    <scope>NUCLEOTIDE SEQUENCE [LARGE SCALE GENOMIC DNA]</scope>
    <source>
        <strain evidence="2 3">KK5PA1</strain>
    </source>
</reference>
<dbReference type="Proteomes" id="UP000749040">
    <property type="component" value="Unassembled WGS sequence"/>
</dbReference>
<feature type="region of interest" description="Disordered" evidence="1">
    <location>
        <begin position="60"/>
        <end position="151"/>
    </location>
</feature>
<keyword evidence="3" id="KW-1185">Reference proteome</keyword>